<dbReference type="AlphaFoldDB" id="A0A6P8N1U2"/>
<name>A0A6P8N1U2_9HYME</name>
<dbReference type="RefSeq" id="XP_033314603.1">
    <property type="nucleotide sequence ID" value="XM_033458712.1"/>
</dbReference>
<dbReference type="GeneID" id="117213359"/>
<feature type="non-terminal residue" evidence="3">
    <location>
        <position position="193"/>
    </location>
</feature>
<sequence>MSPLLPTNTAAWFALPERQFEAARITEDTIKYVTLAKCLNDQQLQDVEDLMTNPPDIGRYEKLKHALIRKLSDTDATRIKKLVESEEMGDRKPSQFYQHLKKLSSPSTPDDFTLTLWRNRLPARIRRILAAVDDSDPERLLRQADLIADEFTEDFQRTARVTAVMDPPAQNAGVYEPMAAAINVLREQISQLQ</sequence>
<dbReference type="Proteomes" id="UP000515164">
    <property type="component" value="Unplaced"/>
</dbReference>
<dbReference type="InterPro" id="IPR055469">
    <property type="entry name" value="DUF7041"/>
</dbReference>
<proteinExistence type="predicted"/>
<evidence type="ECO:0000313" key="3">
    <source>
        <dbReference type="RefSeq" id="XP_033314603.1"/>
    </source>
</evidence>
<feature type="domain" description="DUF7041" evidence="1">
    <location>
        <begin position="5"/>
        <end position="83"/>
    </location>
</feature>
<dbReference type="KEGG" id="bbif:117213359"/>
<reference evidence="3" key="1">
    <citation type="submission" date="2025-08" db="UniProtKB">
        <authorList>
            <consortium name="RefSeq"/>
        </authorList>
    </citation>
    <scope>IDENTIFICATION</scope>
    <source>
        <tissue evidence="3">Muscle</tissue>
    </source>
</reference>
<protein>
    <submittedName>
        <fullName evidence="3">Uncharacterized protein LOC117213359</fullName>
    </submittedName>
</protein>
<dbReference type="PANTHER" id="PTHR33327">
    <property type="entry name" value="ENDONUCLEASE"/>
    <property type="match status" value="1"/>
</dbReference>
<accession>A0A6P8N1U2</accession>
<keyword evidence="2" id="KW-1185">Reference proteome</keyword>
<gene>
    <name evidence="3" type="primary">LOC117213359</name>
</gene>
<dbReference type="Pfam" id="PF23055">
    <property type="entry name" value="DUF7041"/>
    <property type="match status" value="1"/>
</dbReference>
<evidence type="ECO:0000313" key="2">
    <source>
        <dbReference type="Proteomes" id="UP000515164"/>
    </source>
</evidence>
<dbReference type="PANTHER" id="PTHR33327:SF3">
    <property type="entry name" value="RNA-DIRECTED DNA POLYMERASE"/>
    <property type="match status" value="1"/>
</dbReference>
<organism evidence="2 3">
    <name type="scientific">Bombus bifarius</name>
    <dbReference type="NCBI Taxonomy" id="103933"/>
    <lineage>
        <taxon>Eukaryota</taxon>
        <taxon>Metazoa</taxon>
        <taxon>Ecdysozoa</taxon>
        <taxon>Arthropoda</taxon>
        <taxon>Hexapoda</taxon>
        <taxon>Insecta</taxon>
        <taxon>Pterygota</taxon>
        <taxon>Neoptera</taxon>
        <taxon>Endopterygota</taxon>
        <taxon>Hymenoptera</taxon>
        <taxon>Apocrita</taxon>
        <taxon>Aculeata</taxon>
        <taxon>Apoidea</taxon>
        <taxon>Anthophila</taxon>
        <taxon>Apidae</taxon>
        <taxon>Bombus</taxon>
        <taxon>Pyrobombus</taxon>
    </lineage>
</organism>
<evidence type="ECO:0000259" key="1">
    <source>
        <dbReference type="Pfam" id="PF23055"/>
    </source>
</evidence>